<evidence type="ECO:0000256" key="1">
    <source>
        <dbReference type="SAM" id="MobiDB-lite"/>
    </source>
</evidence>
<evidence type="ECO:0000313" key="2">
    <source>
        <dbReference type="EMBL" id="KAJ1103506.1"/>
    </source>
</evidence>
<evidence type="ECO:0000313" key="3">
    <source>
        <dbReference type="Proteomes" id="UP001066276"/>
    </source>
</evidence>
<keyword evidence="3" id="KW-1185">Reference proteome</keyword>
<proteinExistence type="predicted"/>
<organism evidence="2 3">
    <name type="scientific">Pleurodeles waltl</name>
    <name type="common">Iberian ribbed newt</name>
    <dbReference type="NCBI Taxonomy" id="8319"/>
    <lineage>
        <taxon>Eukaryota</taxon>
        <taxon>Metazoa</taxon>
        <taxon>Chordata</taxon>
        <taxon>Craniata</taxon>
        <taxon>Vertebrata</taxon>
        <taxon>Euteleostomi</taxon>
        <taxon>Amphibia</taxon>
        <taxon>Batrachia</taxon>
        <taxon>Caudata</taxon>
        <taxon>Salamandroidea</taxon>
        <taxon>Salamandridae</taxon>
        <taxon>Pleurodelinae</taxon>
        <taxon>Pleurodeles</taxon>
    </lineage>
</organism>
<gene>
    <name evidence="2" type="ORF">NDU88_000929</name>
</gene>
<dbReference type="EMBL" id="JANPWB010000013">
    <property type="protein sequence ID" value="KAJ1103506.1"/>
    <property type="molecule type" value="Genomic_DNA"/>
</dbReference>
<reference evidence="2" key="1">
    <citation type="journal article" date="2022" name="bioRxiv">
        <title>Sequencing and chromosome-scale assembly of the giantPleurodeles waltlgenome.</title>
        <authorList>
            <person name="Brown T."/>
            <person name="Elewa A."/>
            <person name="Iarovenko S."/>
            <person name="Subramanian E."/>
            <person name="Araus A.J."/>
            <person name="Petzold A."/>
            <person name="Susuki M."/>
            <person name="Suzuki K.-i.T."/>
            <person name="Hayashi T."/>
            <person name="Toyoda A."/>
            <person name="Oliveira C."/>
            <person name="Osipova E."/>
            <person name="Leigh N.D."/>
            <person name="Simon A."/>
            <person name="Yun M.H."/>
        </authorList>
    </citation>
    <scope>NUCLEOTIDE SEQUENCE</scope>
    <source>
        <strain evidence="2">20211129_DDA</strain>
        <tissue evidence="2">Liver</tissue>
    </source>
</reference>
<feature type="compositionally biased region" description="Basic and acidic residues" evidence="1">
    <location>
        <begin position="166"/>
        <end position="176"/>
    </location>
</feature>
<sequence>MCQSLRGVEIPLGLAGFYPRYRRLTGASPKGIGAVLPYRFTVPCYPFILRCRIPVPCYRTLLPYHITVPCYRTLLPYRVTVPYYRTIVRAPSANTPLRCPGGTSFCSDPEVFFPVPRNAEWPDDGRIFKSPDLTPEWKEPDPRSETTTAGLTATLREETMMPEPSHGGEEQEVAGR</sequence>
<accession>A0AAV7MI93</accession>
<feature type="compositionally biased region" description="Basic and acidic residues" evidence="1">
    <location>
        <begin position="130"/>
        <end position="144"/>
    </location>
</feature>
<name>A0AAV7MI93_PLEWA</name>
<dbReference type="Proteomes" id="UP001066276">
    <property type="component" value="Chromosome 9"/>
</dbReference>
<dbReference type="AlphaFoldDB" id="A0AAV7MI93"/>
<feature type="region of interest" description="Disordered" evidence="1">
    <location>
        <begin position="130"/>
        <end position="176"/>
    </location>
</feature>
<protein>
    <submittedName>
        <fullName evidence="2">Uncharacterized protein</fullName>
    </submittedName>
</protein>
<comment type="caution">
    <text evidence="2">The sequence shown here is derived from an EMBL/GenBank/DDBJ whole genome shotgun (WGS) entry which is preliminary data.</text>
</comment>